<name>A0AAD8FI49_BIOPF</name>
<organism evidence="1 2">
    <name type="scientific">Biomphalaria pfeifferi</name>
    <name type="common">Bloodfluke planorb</name>
    <name type="synonym">Freshwater snail</name>
    <dbReference type="NCBI Taxonomy" id="112525"/>
    <lineage>
        <taxon>Eukaryota</taxon>
        <taxon>Metazoa</taxon>
        <taxon>Spiralia</taxon>
        <taxon>Lophotrochozoa</taxon>
        <taxon>Mollusca</taxon>
        <taxon>Gastropoda</taxon>
        <taxon>Heterobranchia</taxon>
        <taxon>Euthyneura</taxon>
        <taxon>Panpulmonata</taxon>
        <taxon>Hygrophila</taxon>
        <taxon>Lymnaeoidea</taxon>
        <taxon>Planorbidae</taxon>
        <taxon>Biomphalaria</taxon>
    </lineage>
</organism>
<dbReference type="EMBL" id="JASAOG010000014">
    <property type="protein sequence ID" value="KAK0065225.1"/>
    <property type="molecule type" value="Genomic_DNA"/>
</dbReference>
<dbReference type="Proteomes" id="UP001233172">
    <property type="component" value="Unassembled WGS sequence"/>
</dbReference>
<sequence>MSEQINSMGNKVDKMVSQVKEKVDSLVKEQLPMDSLVKKLRDQDCGCTDSGDRDAGDWSAVCVCVVGKSCDCDLQDEKLEKDCCDDLNGMYRIQKKETNKETEVCYVPEAFVPVVPVTSTPINTTD</sequence>
<protein>
    <submittedName>
        <fullName evidence="1">Uncharacterized protein</fullName>
    </submittedName>
</protein>
<evidence type="ECO:0000313" key="1">
    <source>
        <dbReference type="EMBL" id="KAK0065225.1"/>
    </source>
</evidence>
<dbReference type="AlphaFoldDB" id="A0AAD8FI49"/>
<reference evidence="1" key="1">
    <citation type="journal article" date="2023" name="PLoS Negl. Trop. Dis.">
        <title>A genome sequence for Biomphalaria pfeifferi, the major vector snail for the human-infecting parasite Schistosoma mansoni.</title>
        <authorList>
            <person name="Bu L."/>
            <person name="Lu L."/>
            <person name="Laidemitt M.R."/>
            <person name="Zhang S.M."/>
            <person name="Mutuku M."/>
            <person name="Mkoji G."/>
            <person name="Steinauer M."/>
            <person name="Loker E.S."/>
        </authorList>
    </citation>
    <scope>NUCLEOTIDE SEQUENCE</scope>
    <source>
        <strain evidence="1">KasaAsao</strain>
    </source>
</reference>
<accession>A0AAD8FI49</accession>
<gene>
    <name evidence="1" type="ORF">Bpfe_005251</name>
</gene>
<reference evidence="1" key="2">
    <citation type="submission" date="2023-04" db="EMBL/GenBank/DDBJ databases">
        <authorList>
            <person name="Bu L."/>
            <person name="Lu L."/>
            <person name="Laidemitt M.R."/>
            <person name="Zhang S.M."/>
            <person name="Mutuku M."/>
            <person name="Mkoji G."/>
            <person name="Steinauer M."/>
            <person name="Loker E.S."/>
        </authorList>
    </citation>
    <scope>NUCLEOTIDE SEQUENCE</scope>
    <source>
        <strain evidence="1">KasaAsao</strain>
        <tissue evidence="1">Whole Snail</tissue>
    </source>
</reference>
<keyword evidence="2" id="KW-1185">Reference proteome</keyword>
<proteinExistence type="predicted"/>
<comment type="caution">
    <text evidence="1">The sequence shown here is derived from an EMBL/GenBank/DDBJ whole genome shotgun (WGS) entry which is preliminary data.</text>
</comment>
<evidence type="ECO:0000313" key="2">
    <source>
        <dbReference type="Proteomes" id="UP001233172"/>
    </source>
</evidence>